<evidence type="ECO:0000256" key="1">
    <source>
        <dbReference type="SAM" id="Phobius"/>
    </source>
</evidence>
<name>A0A381UMF5_9ZZZZ</name>
<dbReference type="AlphaFoldDB" id="A0A381UMF5"/>
<proteinExistence type="predicted"/>
<gene>
    <name evidence="2" type="ORF">METZ01_LOCUS82209</name>
</gene>
<keyword evidence="1" id="KW-0812">Transmembrane</keyword>
<dbReference type="EMBL" id="UINC01006741">
    <property type="protein sequence ID" value="SVA29355.1"/>
    <property type="molecule type" value="Genomic_DNA"/>
</dbReference>
<protein>
    <submittedName>
        <fullName evidence="2">Uncharacterized protein</fullName>
    </submittedName>
</protein>
<accession>A0A381UMF5</accession>
<feature type="transmembrane region" description="Helical" evidence="1">
    <location>
        <begin position="40"/>
        <end position="61"/>
    </location>
</feature>
<keyword evidence="1" id="KW-0472">Membrane</keyword>
<organism evidence="2">
    <name type="scientific">marine metagenome</name>
    <dbReference type="NCBI Taxonomy" id="408172"/>
    <lineage>
        <taxon>unclassified sequences</taxon>
        <taxon>metagenomes</taxon>
        <taxon>ecological metagenomes</taxon>
    </lineage>
</organism>
<sequence>MTLLFLGVNAVEDGAGEGGVLDEEGKSLDFEGLQWGRGSGALAVTFGFGMVSILTLFRVTLSRNSPRRRKRMAKLWILAMMAAAYAIAFQ</sequence>
<keyword evidence="1" id="KW-1133">Transmembrane helix</keyword>
<reference evidence="2" key="1">
    <citation type="submission" date="2018-05" db="EMBL/GenBank/DDBJ databases">
        <authorList>
            <person name="Lanie J.A."/>
            <person name="Ng W.-L."/>
            <person name="Kazmierczak K.M."/>
            <person name="Andrzejewski T.M."/>
            <person name="Davidsen T.M."/>
            <person name="Wayne K.J."/>
            <person name="Tettelin H."/>
            <person name="Glass J.I."/>
            <person name="Rusch D."/>
            <person name="Podicherti R."/>
            <person name="Tsui H.-C.T."/>
            <person name="Winkler M.E."/>
        </authorList>
    </citation>
    <scope>NUCLEOTIDE SEQUENCE</scope>
</reference>
<evidence type="ECO:0000313" key="2">
    <source>
        <dbReference type="EMBL" id="SVA29355.1"/>
    </source>
</evidence>
<feature type="transmembrane region" description="Helical" evidence="1">
    <location>
        <begin position="73"/>
        <end position="89"/>
    </location>
</feature>